<protein>
    <recommendedName>
        <fullName evidence="24">Unconventional myosin-IXb</fullName>
    </recommendedName>
</protein>
<dbReference type="SUPFAM" id="SSF48350">
    <property type="entry name" value="GTPase activation domain, GAP"/>
    <property type="match status" value="1"/>
</dbReference>
<evidence type="ECO:0000256" key="7">
    <source>
        <dbReference type="ARBA" id="ARBA00022741"/>
    </source>
</evidence>
<dbReference type="GO" id="GO:0005096">
    <property type="term" value="F:GTPase activator activity"/>
    <property type="evidence" value="ECO:0007669"/>
    <property type="project" value="UniProtKB-KW"/>
</dbReference>
<keyword evidence="11 16" id="KW-0175">Coiled coil</keyword>
<dbReference type="SMART" id="SM00314">
    <property type="entry name" value="RA"/>
    <property type="match status" value="1"/>
</dbReference>
<keyword evidence="14 15" id="KW-0009">Actin-binding</keyword>
<evidence type="ECO:0000256" key="13">
    <source>
        <dbReference type="ARBA" id="ARBA00023175"/>
    </source>
</evidence>
<keyword evidence="7 15" id="KW-0547">Nucleotide-binding</keyword>
<evidence type="ECO:0000256" key="17">
    <source>
        <dbReference type="SAM" id="MobiDB-lite"/>
    </source>
</evidence>
<dbReference type="SUPFAM" id="SSF52540">
    <property type="entry name" value="P-loop containing nucleoside triphosphate hydrolases"/>
    <property type="match status" value="1"/>
</dbReference>
<feature type="domain" description="Rho-GAP" evidence="20">
    <location>
        <begin position="1540"/>
        <end position="1730"/>
    </location>
</feature>
<dbReference type="Gene3D" id="1.20.120.720">
    <property type="entry name" value="Myosin VI head, motor domain, U50 subdomain"/>
    <property type="match status" value="1"/>
</dbReference>
<proteinExistence type="inferred from homology"/>
<dbReference type="FunFam" id="3.40.850.10:FF:000008">
    <property type="entry name" value="Putative unconventional myosin-IXa"/>
    <property type="match status" value="1"/>
</dbReference>
<dbReference type="CDD" id="cd20818">
    <property type="entry name" value="C1_Myosin-IX"/>
    <property type="match status" value="1"/>
</dbReference>
<keyword evidence="5" id="KW-0479">Metal-binding</keyword>
<evidence type="ECO:0000259" key="20">
    <source>
        <dbReference type="PROSITE" id="PS50238"/>
    </source>
</evidence>
<feature type="domain" description="Ras-associating" evidence="19">
    <location>
        <begin position="28"/>
        <end position="134"/>
    </location>
</feature>
<evidence type="ECO:0000259" key="19">
    <source>
        <dbReference type="PROSITE" id="PS50200"/>
    </source>
</evidence>
<dbReference type="Proteomes" id="UP001176961">
    <property type="component" value="Unassembled WGS sequence"/>
</dbReference>
<dbReference type="PROSITE" id="PS00479">
    <property type="entry name" value="ZF_DAG_PE_1"/>
    <property type="match status" value="2"/>
</dbReference>
<reference evidence="22" key="1">
    <citation type="submission" date="2023-07" db="EMBL/GenBank/DDBJ databases">
        <authorList>
            <consortium name="CYATHOMIX"/>
        </authorList>
    </citation>
    <scope>NUCLEOTIDE SEQUENCE</scope>
    <source>
        <strain evidence="22">N/A</strain>
    </source>
</reference>
<dbReference type="Pfam" id="PF00612">
    <property type="entry name" value="IQ"/>
    <property type="match status" value="1"/>
</dbReference>
<evidence type="ECO:0000256" key="9">
    <source>
        <dbReference type="ARBA" id="ARBA00022833"/>
    </source>
</evidence>
<dbReference type="SMART" id="SM00324">
    <property type="entry name" value="RhoGAP"/>
    <property type="match status" value="1"/>
</dbReference>
<feature type="compositionally biased region" description="Acidic residues" evidence="17">
    <location>
        <begin position="1076"/>
        <end position="1094"/>
    </location>
</feature>
<dbReference type="InterPro" id="IPR046987">
    <property type="entry name" value="Myo9"/>
</dbReference>
<dbReference type="InterPro" id="IPR001609">
    <property type="entry name" value="Myosin_head_motor_dom-like"/>
</dbReference>
<evidence type="ECO:0000256" key="14">
    <source>
        <dbReference type="ARBA" id="ARBA00023203"/>
    </source>
</evidence>
<dbReference type="GO" id="GO:0005737">
    <property type="term" value="C:cytoplasm"/>
    <property type="evidence" value="ECO:0007669"/>
    <property type="project" value="UniProtKB-SubCell"/>
</dbReference>
<dbReference type="GO" id="GO:0008270">
    <property type="term" value="F:zinc ion binding"/>
    <property type="evidence" value="ECO:0007669"/>
    <property type="project" value="UniProtKB-KW"/>
</dbReference>
<dbReference type="Pfam" id="PF00620">
    <property type="entry name" value="RhoGAP"/>
    <property type="match status" value="1"/>
</dbReference>
<keyword evidence="4" id="KW-0963">Cytoplasm</keyword>
<dbReference type="SUPFAM" id="SSF57889">
    <property type="entry name" value="Cysteine-rich domain"/>
    <property type="match status" value="2"/>
</dbReference>
<feature type="domain" description="Phorbol-ester/DAG-type" evidence="18">
    <location>
        <begin position="1228"/>
        <end position="1279"/>
    </location>
</feature>
<dbReference type="Gene3D" id="1.20.5.4820">
    <property type="match status" value="1"/>
</dbReference>
<dbReference type="GO" id="GO:0035556">
    <property type="term" value="P:intracellular signal transduction"/>
    <property type="evidence" value="ECO:0007669"/>
    <property type="project" value="InterPro"/>
</dbReference>
<dbReference type="PROSITE" id="PS51456">
    <property type="entry name" value="MYOSIN_MOTOR"/>
    <property type="match status" value="1"/>
</dbReference>
<dbReference type="EMBL" id="CATQJL010000112">
    <property type="protein sequence ID" value="CAJ0594262.1"/>
    <property type="molecule type" value="Genomic_DNA"/>
</dbReference>
<dbReference type="Pfam" id="PF00130">
    <property type="entry name" value="C1_1"/>
    <property type="match status" value="2"/>
</dbReference>
<dbReference type="CDD" id="cd00029">
    <property type="entry name" value="C1"/>
    <property type="match status" value="1"/>
</dbReference>
<dbReference type="Pfam" id="PF00788">
    <property type="entry name" value="RA"/>
    <property type="match status" value="1"/>
</dbReference>
<dbReference type="GO" id="GO:0016459">
    <property type="term" value="C:myosin complex"/>
    <property type="evidence" value="ECO:0007669"/>
    <property type="project" value="UniProtKB-KW"/>
</dbReference>
<evidence type="ECO:0000259" key="18">
    <source>
        <dbReference type="PROSITE" id="PS50081"/>
    </source>
</evidence>
<organism evidence="22 23">
    <name type="scientific">Cylicocyclus nassatus</name>
    <name type="common">Nematode worm</name>
    <dbReference type="NCBI Taxonomy" id="53992"/>
    <lineage>
        <taxon>Eukaryota</taxon>
        <taxon>Metazoa</taxon>
        <taxon>Ecdysozoa</taxon>
        <taxon>Nematoda</taxon>
        <taxon>Chromadorea</taxon>
        <taxon>Rhabditida</taxon>
        <taxon>Rhabditina</taxon>
        <taxon>Rhabditomorpha</taxon>
        <taxon>Strongyloidea</taxon>
        <taxon>Strongylidae</taxon>
        <taxon>Cylicocyclus</taxon>
    </lineage>
</organism>
<dbReference type="Gene3D" id="3.30.60.20">
    <property type="match status" value="2"/>
</dbReference>
<evidence type="ECO:0000256" key="11">
    <source>
        <dbReference type="ARBA" id="ARBA00023054"/>
    </source>
</evidence>
<evidence type="ECO:0000256" key="8">
    <source>
        <dbReference type="ARBA" id="ARBA00022771"/>
    </source>
</evidence>
<dbReference type="SMART" id="SM00242">
    <property type="entry name" value="MYSc"/>
    <property type="match status" value="1"/>
</dbReference>
<dbReference type="FunFam" id="1.10.10.820:FF:000001">
    <property type="entry name" value="Myosin heavy chain"/>
    <property type="match status" value="1"/>
</dbReference>
<dbReference type="InterPro" id="IPR000198">
    <property type="entry name" value="RhoGAP_dom"/>
</dbReference>
<evidence type="ECO:0000256" key="4">
    <source>
        <dbReference type="ARBA" id="ARBA00022490"/>
    </source>
</evidence>
<feature type="region of interest" description="Disordered" evidence="17">
    <location>
        <begin position="1284"/>
        <end position="1314"/>
    </location>
</feature>
<evidence type="ECO:0000313" key="23">
    <source>
        <dbReference type="Proteomes" id="UP001176961"/>
    </source>
</evidence>
<feature type="region of interest" description="Disordered" evidence="17">
    <location>
        <begin position="1198"/>
        <end position="1223"/>
    </location>
</feature>
<dbReference type="InterPro" id="IPR000159">
    <property type="entry name" value="RA_dom"/>
</dbReference>
<evidence type="ECO:0000256" key="3">
    <source>
        <dbReference type="ARBA" id="ARBA00022468"/>
    </source>
</evidence>
<dbReference type="PANTHER" id="PTHR46184">
    <property type="entry name" value="UNCONVENTIONAL MYOSIN-IXB-LIKE PROTEIN"/>
    <property type="match status" value="1"/>
</dbReference>
<dbReference type="InterPro" id="IPR002219">
    <property type="entry name" value="PKC_DAG/PE"/>
</dbReference>
<feature type="region of interest" description="Actin-binding" evidence="15">
    <location>
        <begin position="826"/>
        <end position="848"/>
    </location>
</feature>
<keyword evidence="10 15" id="KW-0067">ATP-binding</keyword>
<dbReference type="PROSITE" id="PS50081">
    <property type="entry name" value="ZF_DAG_PE_2"/>
    <property type="match status" value="2"/>
</dbReference>
<dbReference type="GO" id="GO:0005524">
    <property type="term" value="F:ATP binding"/>
    <property type="evidence" value="ECO:0007669"/>
    <property type="project" value="UniProtKB-UniRule"/>
</dbReference>
<dbReference type="GO" id="GO:0051015">
    <property type="term" value="F:actin filament binding"/>
    <property type="evidence" value="ECO:0007669"/>
    <property type="project" value="TreeGrafter"/>
</dbReference>
<evidence type="ECO:0000256" key="6">
    <source>
        <dbReference type="ARBA" id="ARBA00022737"/>
    </source>
</evidence>
<dbReference type="SUPFAM" id="SSF54236">
    <property type="entry name" value="Ubiquitin-like"/>
    <property type="match status" value="1"/>
</dbReference>
<evidence type="ECO:0008006" key="24">
    <source>
        <dbReference type="Google" id="ProtNLM"/>
    </source>
</evidence>
<feature type="coiled-coil region" evidence="16">
    <location>
        <begin position="1723"/>
        <end position="1792"/>
    </location>
</feature>
<keyword evidence="8" id="KW-0863">Zinc-finger</keyword>
<dbReference type="SMART" id="SM00109">
    <property type="entry name" value="C1"/>
    <property type="match status" value="2"/>
</dbReference>
<feature type="region of interest" description="Disordered" evidence="17">
    <location>
        <begin position="1797"/>
        <end position="1822"/>
    </location>
</feature>
<dbReference type="GO" id="GO:0000146">
    <property type="term" value="F:microfilament motor activity"/>
    <property type="evidence" value="ECO:0007669"/>
    <property type="project" value="InterPro"/>
</dbReference>
<evidence type="ECO:0000256" key="16">
    <source>
        <dbReference type="SAM" id="Coils"/>
    </source>
</evidence>
<dbReference type="Gene3D" id="1.10.555.10">
    <property type="entry name" value="Rho GTPase activation protein"/>
    <property type="match status" value="1"/>
</dbReference>
<dbReference type="Gene3D" id="3.40.850.10">
    <property type="entry name" value="Kinesin motor domain"/>
    <property type="match status" value="2"/>
</dbReference>
<dbReference type="InterPro" id="IPR046349">
    <property type="entry name" value="C1-like_sf"/>
</dbReference>
<dbReference type="PRINTS" id="PR00193">
    <property type="entry name" value="MYOSINHEAVY"/>
</dbReference>
<dbReference type="PROSITE" id="PS50238">
    <property type="entry name" value="RHOGAP"/>
    <property type="match status" value="1"/>
</dbReference>
<dbReference type="Gene3D" id="3.10.20.90">
    <property type="entry name" value="Phosphatidylinositol 3-kinase Catalytic Subunit, Chain A, domain 1"/>
    <property type="match status" value="1"/>
</dbReference>
<sequence>MSFDSISSGATGCFPRRAHTITAPDEAHNYMVTVYMHCFNPEDHNDRVCIDLHKRSTTEELIDRVISMRADLNGQSSEDYDIFEMMVTPDGQASKERRLDRGEYPVAAQLIWKRMPGGEQTASNYRFVFRHKGARTGSSCTRFGSAEAASTIDSFLARFLQQPHDREYADLCMLPELTEQTLLDNLKDRFNSGHIYTYIGPILVAVNPFSFFPIYNPKYARLYSQSRKLGSLPPHIFAIADVTYHNMLRIKESQCVVISGESGSGKTESTNHLISHLTSLSQKGTSACSSETTLLNAGPVLEAFGNAVTIQNNNSSRFGKFIKINYRENGMVSGANVEIYLLEKSRIISQAKGERNYHVFYYLLEGATDEERAKYFLLKPQDYRYLNQHEQFSPEGVNEKYEFDRLRRAMSSVGFSTNTQSTIFGLISAVLLLGNISYISRHAYHSDENAYIENEEVVDLVAQLLNIKTEALMQALTMKRHVMKTETVVTRFSVSEAINTRDAMAKCLYNALFHFIVLRINQALMRKDVSGSVGYYIGILDIFGFEDVGAQWNSFEQLCINYANEHLQAYFNQHIFQFEQEEYQSQGICWTNIEYTDNTECVQLFQSKPYGLLRLIDEESNINNGTDESMLAKLNQFLKTNEYYETPQKKEPAFIIAHYAGKVKYQITGFREKNKDLMRQDVLNTLKTSKCALMKAVLATDPVAVYRWSILRSTFRAMQAFRQSGKKLSRSESAGHLSVMKEIPEIRRGSDSALSQFLRGDLQIDMPDFVDTSVFKTIFNQARRTPARGEERMSTVRCLQILKETVGKRKISNKPTTVSRQFEYSLSRLMNTLAHSSPYFIRCIKSNNDKIPNHFDDNIILRQLRYTGMLETVRIRRAGYSVRIEWDAFVKQYRVLLREGLNSTKEDVKDFLNSHPTITSDNIQYGVSKIYMRDAEKLILDDQLHKVIMQHIETLQRWFRTVMTRKRYLRLRQGVIKIQAMMRGVLARNKLRKQSYAALVIQSNWKRYREERRYRLLREAIIALQAAYRGSEARKRLGEIPRGHDLSKIRVKRVQAVKLPVFDLNDPESLAAFAGSDDDELSSDEVSTEDGLDEDVSETSVLGEIDDAAIACDATFILEDTKLKLIEEQDLSHRRQSLAPTASTTKLRMLRRANSTDSNIMVRDDGLQSLELGSPTSKKKTGSRLGFAKAKKNLKALFGRKDDDANEEDEMEPPTSNELNPPPTVVEEHHLKVSRLHRQELCAMCSRHLTGFISQAYKCSKCKLCFHKECSSFAKSLPCVPSSPLRSPTRVSSPKRPWDIVGKPRASTSPLPDQSSRFSLSFSLNKTKQQTDPGNMIVESIEDLRQFSVFIFKKQSNLEQNKNKRDTVVDALFKKSLREFHMELIGYEAVLTEERTVLKYRDLITTFEGVLTKVCKEEKVSFPTTLGVNAFRGFLNEFMQTQKKKGSKQKSGIIKSVRKKRRRSDVTVLHAGHRFKSDLVHVPTYCEVCNQFMWHAEKIFICVACRISCHKKCHSKITQLCTMSIPSSMSTATGGRFFGAVLASLVDEDHVIPPLVDRLFINVETRALFVEGIYRKSGSLAQIRNARRVIETAPDFETVSLDDVQVHVLTTLVKSFLRELPEPLITFDLYENFLNVSEVDDGVERGRCLAVMIDLLPKSNRGLLDRLMFHLARVAYQEAVNKMGPSNLALIFGPCILRRQDSVHAQEQLNDVSRQAICVQTLIEEKLRQYRATMINIVELEDASQKVSANLRRIEEHQRADTVANPPLGTAKQLFEEQLDFLGRQKERLLQELPPLAPVASSEDLSSSDEHSSGTSQEEYAIDMDAPPVFGVLYHACKYRARPPPGRKPPSRFRRSPAVLFYTPLPD</sequence>
<dbReference type="PROSITE" id="PS50096">
    <property type="entry name" value="IQ"/>
    <property type="match status" value="2"/>
</dbReference>
<dbReference type="InterPro" id="IPR027417">
    <property type="entry name" value="P-loop_NTPase"/>
</dbReference>
<feature type="binding site" evidence="15">
    <location>
        <begin position="260"/>
        <end position="267"/>
    </location>
    <ligand>
        <name>ATP</name>
        <dbReference type="ChEBI" id="CHEBI:30616"/>
    </ligand>
</feature>
<dbReference type="InterPro" id="IPR036961">
    <property type="entry name" value="Kinesin_motor_dom_sf"/>
</dbReference>
<accession>A0AA36M1B7</accession>
<name>A0AA36M1B7_CYLNA</name>
<dbReference type="Pfam" id="PF00063">
    <property type="entry name" value="Myosin_head"/>
    <property type="match status" value="2"/>
</dbReference>
<feature type="region of interest" description="Disordered" evidence="17">
    <location>
        <begin position="1074"/>
        <end position="1094"/>
    </location>
</feature>
<dbReference type="SMART" id="SM00015">
    <property type="entry name" value="IQ"/>
    <property type="match status" value="4"/>
</dbReference>
<evidence type="ECO:0000256" key="12">
    <source>
        <dbReference type="ARBA" id="ARBA00023123"/>
    </source>
</evidence>
<dbReference type="CDD" id="cd01385">
    <property type="entry name" value="MYSc_Myo9"/>
    <property type="match status" value="1"/>
</dbReference>
<evidence type="ECO:0000256" key="1">
    <source>
        <dbReference type="ARBA" id="ARBA00004496"/>
    </source>
</evidence>
<dbReference type="InterPro" id="IPR008936">
    <property type="entry name" value="Rho_GTPase_activation_prot"/>
</dbReference>
<keyword evidence="3" id="KW-0343">GTPase activation</keyword>
<keyword evidence="23" id="KW-1185">Reference proteome</keyword>
<evidence type="ECO:0000256" key="2">
    <source>
        <dbReference type="ARBA" id="ARBA00008314"/>
    </source>
</evidence>
<dbReference type="InterPro" id="IPR029071">
    <property type="entry name" value="Ubiquitin-like_domsf"/>
</dbReference>
<dbReference type="InterPro" id="IPR036023">
    <property type="entry name" value="MYSc_Myo9"/>
</dbReference>
<keyword evidence="12 15" id="KW-0518">Myosin</keyword>
<keyword evidence="9" id="KW-0862">Zinc</keyword>
<dbReference type="GO" id="GO:0005884">
    <property type="term" value="C:actin filament"/>
    <property type="evidence" value="ECO:0007669"/>
    <property type="project" value="TreeGrafter"/>
</dbReference>
<keyword evidence="13 15" id="KW-0505">Motor protein</keyword>
<comment type="subcellular location">
    <subcellularLocation>
        <location evidence="1">Cytoplasm</location>
    </subcellularLocation>
</comment>
<gene>
    <name evidence="22" type="ORF">CYNAS_LOCUS6245</name>
</gene>
<feature type="domain" description="Myosin motor" evidence="21">
    <location>
        <begin position="166"/>
        <end position="945"/>
    </location>
</feature>
<feature type="domain" description="Phorbol-ester/DAG-type" evidence="18">
    <location>
        <begin position="1472"/>
        <end position="1521"/>
    </location>
</feature>
<evidence type="ECO:0000256" key="10">
    <source>
        <dbReference type="ARBA" id="ARBA00022840"/>
    </source>
</evidence>
<dbReference type="PROSITE" id="PS50200">
    <property type="entry name" value="RA"/>
    <property type="match status" value="1"/>
</dbReference>
<dbReference type="FunFam" id="1.20.58.530:FF:000005">
    <property type="entry name" value="unconventional myosin-IXa isoform X1"/>
    <property type="match status" value="1"/>
</dbReference>
<dbReference type="InterPro" id="IPR000048">
    <property type="entry name" value="IQ_motif_EF-hand-BS"/>
</dbReference>
<keyword evidence="6" id="KW-0677">Repeat</keyword>
<evidence type="ECO:0000256" key="15">
    <source>
        <dbReference type="PROSITE-ProRule" id="PRU00782"/>
    </source>
</evidence>
<comment type="similarity">
    <text evidence="2 15">Belongs to the TRAFAC class myosin-kinesin ATPase superfamily. Myosin family.</text>
</comment>
<comment type="caution">
    <text evidence="22">The sequence shown here is derived from an EMBL/GenBank/DDBJ whole genome shotgun (WGS) entry which is preliminary data.</text>
</comment>
<evidence type="ECO:0000313" key="22">
    <source>
        <dbReference type="EMBL" id="CAJ0594262.1"/>
    </source>
</evidence>
<dbReference type="Gene3D" id="1.20.58.530">
    <property type="match status" value="2"/>
</dbReference>
<evidence type="ECO:0000259" key="21">
    <source>
        <dbReference type="PROSITE" id="PS51456"/>
    </source>
</evidence>
<dbReference type="Gene3D" id="1.10.10.820">
    <property type="match status" value="1"/>
</dbReference>
<dbReference type="Gene3D" id="1.20.5.190">
    <property type="match status" value="1"/>
</dbReference>
<evidence type="ECO:0000256" key="5">
    <source>
        <dbReference type="ARBA" id="ARBA00022723"/>
    </source>
</evidence>
<dbReference type="PANTHER" id="PTHR46184:SF5">
    <property type="entry name" value="UNCONVENTIONAL MYOSIN-IXA-LIKE"/>
    <property type="match status" value="1"/>
</dbReference>